<dbReference type="OrthoDB" id="410104at2759"/>
<organism evidence="3">
    <name type="scientific">Haemonchus placei</name>
    <name type="common">Barber's pole worm</name>
    <dbReference type="NCBI Taxonomy" id="6290"/>
    <lineage>
        <taxon>Eukaryota</taxon>
        <taxon>Metazoa</taxon>
        <taxon>Ecdysozoa</taxon>
        <taxon>Nematoda</taxon>
        <taxon>Chromadorea</taxon>
        <taxon>Rhabditida</taxon>
        <taxon>Rhabditina</taxon>
        <taxon>Rhabditomorpha</taxon>
        <taxon>Strongyloidea</taxon>
        <taxon>Trichostrongylidae</taxon>
        <taxon>Haemonchus</taxon>
    </lineage>
</organism>
<keyword evidence="2" id="KW-1185">Reference proteome</keyword>
<dbReference type="WBParaSite" id="HPLM_0000928901-mRNA-1">
    <property type="protein sequence ID" value="HPLM_0000928901-mRNA-1"/>
    <property type="gene ID" value="HPLM_0000928901"/>
</dbReference>
<name>A0A0N4WF31_HAEPC</name>
<gene>
    <name evidence="1" type="ORF">HPLM_LOCUS9281</name>
</gene>
<reference evidence="1 2" key="2">
    <citation type="submission" date="2018-11" db="EMBL/GenBank/DDBJ databases">
        <authorList>
            <consortium name="Pathogen Informatics"/>
        </authorList>
    </citation>
    <scope>NUCLEOTIDE SEQUENCE [LARGE SCALE GENOMIC DNA]</scope>
    <source>
        <strain evidence="1 2">MHpl1</strain>
    </source>
</reference>
<dbReference type="EMBL" id="UZAF01017030">
    <property type="protein sequence ID" value="VDO37073.1"/>
    <property type="molecule type" value="Genomic_DNA"/>
</dbReference>
<evidence type="ECO:0000313" key="1">
    <source>
        <dbReference type="EMBL" id="VDO37073.1"/>
    </source>
</evidence>
<reference evidence="3" key="1">
    <citation type="submission" date="2017-02" db="UniProtKB">
        <authorList>
            <consortium name="WormBaseParasite"/>
        </authorList>
    </citation>
    <scope>IDENTIFICATION</scope>
</reference>
<protein>
    <submittedName>
        <fullName evidence="3">Velvet domain-containing protein</fullName>
    </submittedName>
</protein>
<proteinExistence type="predicted"/>
<evidence type="ECO:0000313" key="2">
    <source>
        <dbReference type="Proteomes" id="UP000268014"/>
    </source>
</evidence>
<sequence length="203" mass="22590">MVWRSTRGEESWGCAGQLGFRSMTALPPHDTEVVRQVTLSSRGCAAENHEQEDRPTTNERYGILIIRGEKPASRTRFTTNLRKSSPTKSPSTNLLLEISTLVLVGEAQEADGSDHRLYAKIKINHKPEKSLDIAEGARSMSYTTVMFQMTLLPDDWRVMDDPTEDYDALVQGLLIRAGQAKLPRVDTSARTSDATNDLLGREA</sequence>
<dbReference type="AlphaFoldDB" id="A0A0N4WF31"/>
<evidence type="ECO:0000313" key="3">
    <source>
        <dbReference type="WBParaSite" id="HPLM_0000928901-mRNA-1"/>
    </source>
</evidence>
<accession>A0A0N4WF31</accession>
<dbReference type="Proteomes" id="UP000268014">
    <property type="component" value="Unassembled WGS sequence"/>
</dbReference>